<keyword evidence="3" id="KW-0645">Protease</keyword>
<dbReference type="EMBL" id="SHKM01000002">
    <property type="protein sequence ID" value="RZT75969.1"/>
    <property type="molecule type" value="Genomic_DNA"/>
</dbReference>
<dbReference type="InterPro" id="IPR050570">
    <property type="entry name" value="Cell_wall_metabolism_enzyme"/>
</dbReference>
<evidence type="ECO:0000256" key="1">
    <source>
        <dbReference type="ARBA" id="ARBA00001947"/>
    </source>
</evidence>
<dbReference type="SUPFAM" id="SSF51261">
    <property type="entry name" value="Duplicated hybrid motif"/>
    <property type="match status" value="1"/>
</dbReference>
<feature type="domain" description="Csd3-like second N-terminal" evidence="9">
    <location>
        <begin position="179"/>
        <end position="297"/>
    </location>
</feature>
<dbReference type="PANTHER" id="PTHR21666:SF288">
    <property type="entry name" value="CELL DIVISION PROTEIN YTFB"/>
    <property type="match status" value="1"/>
</dbReference>
<proteinExistence type="predicted"/>
<keyword evidence="7" id="KW-0482">Metalloprotease</keyword>
<evidence type="ECO:0000313" key="10">
    <source>
        <dbReference type="EMBL" id="RZT75969.1"/>
    </source>
</evidence>
<sequence length="450" mass="49389">MHQHPGSQHTSSLLPRHSPLYHLKKHPGAAAVFGALALFSMVAAFGLQPPSPSTTELIPRPVVEDLALALAHPLDLGNQAYLREEKVQKGDSLANLLNRLGVNDAPALDYIKQTPAAHPIFRQLAPGKLVTASTSDSGELLLLSFPLNNRAENLLIERHGNTFRTREAPLALQSQLEMKSGEIRSSLYGATDDAGIPDAVANQLAEIFGADIDFHRDLRKGDRFTLIYEMYRHQGQSIRSGRILAAELVNAGKVFRAVYFEDPKSSIKGSYYTPEGKSLRKAFLRSPLEFSRITSGFTNARLHPILQQWRAHKGVDYGAPTGTKVRATGDGTVEFIGRQGGYGNLIILRHQGRYSTAYGHLSSFTPQLRKGSRVSQGEHIGNVGATGWATGPHLHYEFRIGGEQVNPLAVQLPGAPSLETAQLLQFRQKTQDLLAQLEMLKQSDMVAFQE</sequence>
<keyword evidence="4" id="KW-0479">Metal-binding</keyword>
<dbReference type="Pfam" id="PF19425">
    <property type="entry name" value="Csd3_N2"/>
    <property type="match status" value="1"/>
</dbReference>
<dbReference type="CDD" id="cd12797">
    <property type="entry name" value="M23_peptidase"/>
    <property type="match status" value="1"/>
</dbReference>
<dbReference type="InterPro" id="IPR011055">
    <property type="entry name" value="Dup_hybrid_motif"/>
</dbReference>
<dbReference type="Gene3D" id="3.10.450.350">
    <property type="match status" value="2"/>
</dbReference>
<gene>
    <name evidence="10" type="ORF">EV678_1837</name>
</gene>
<feature type="domain" description="M23ase beta-sheet core" evidence="8">
    <location>
        <begin position="311"/>
        <end position="407"/>
    </location>
</feature>
<comment type="cofactor">
    <cofactor evidence="1">
        <name>Zn(2+)</name>
        <dbReference type="ChEBI" id="CHEBI:29105"/>
    </cofactor>
</comment>
<evidence type="ECO:0000259" key="8">
    <source>
        <dbReference type="Pfam" id="PF01551"/>
    </source>
</evidence>
<organism evidence="10 11">
    <name type="scientific">Azospira oryzae</name>
    <dbReference type="NCBI Taxonomy" id="146939"/>
    <lineage>
        <taxon>Bacteria</taxon>
        <taxon>Pseudomonadati</taxon>
        <taxon>Pseudomonadota</taxon>
        <taxon>Betaproteobacteria</taxon>
        <taxon>Rhodocyclales</taxon>
        <taxon>Rhodocyclaceae</taxon>
        <taxon>Azospira</taxon>
    </lineage>
</organism>
<evidence type="ECO:0000313" key="11">
    <source>
        <dbReference type="Proteomes" id="UP000292136"/>
    </source>
</evidence>
<dbReference type="GO" id="GO:0016787">
    <property type="term" value="F:hydrolase activity"/>
    <property type="evidence" value="ECO:0007669"/>
    <property type="project" value="UniProtKB-KW"/>
</dbReference>
<keyword evidence="5 10" id="KW-0378">Hydrolase</keyword>
<evidence type="ECO:0000256" key="2">
    <source>
        <dbReference type="ARBA" id="ARBA00004196"/>
    </source>
</evidence>
<dbReference type="Pfam" id="PF01551">
    <property type="entry name" value="Peptidase_M23"/>
    <property type="match status" value="1"/>
</dbReference>
<dbReference type="RefSeq" id="WP_130459320.1">
    <property type="nucleotide sequence ID" value="NZ_SHKM01000002.1"/>
</dbReference>
<evidence type="ECO:0000259" key="9">
    <source>
        <dbReference type="Pfam" id="PF19425"/>
    </source>
</evidence>
<dbReference type="PANTHER" id="PTHR21666">
    <property type="entry name" value="PEPTIDASE-RELATED"/>
    <property type="match status" value="1"/>
</dbReference>
<evidence type="ECO:0000256" key="4">
    <source>
        <dbReference type="ARBA" id="ARBA00022723"/>
    </source>
</evidence>
<evidence type="ECO:0000256" key="5">
    <source>
        <dbReference type="ARBA" id="ARBA00022801"/>
    </source>
</evidence>
<keyword evidence="11" id="KW-1185">Reference proteome</keyword>
<accession>A0ABY0IQN1</accession>
<evidence type="ECO:0000256" key="3">
    <source>
        <dbReference type="ARBA" id="ARBA00022670"/>
    </source>
</evidence>
<dbReference type="Proteomes" id="UP000292136">
    <property type="component" value="Unassembled WGS sequence"/>
</dbReference>
<reference evidence="10 11" key="1">
    <citation type="submission" date="2019-02" db="EMBL/GenBank/DDBJ databases">
        <title>Genomic Encyclopedia of Type Strains, Phase IV (KMG-IV): sequencing the most valuable type-strain genomes for metagenomic binning, comparative biology and taxonomic classification.</title>
        <authorList>
            <person name="Goeker M."/>
        </authorList>
    </citation>
    <scope>NUCLEOTIDE SEQUENCE [LARGE SCALE GENOMIC DNA]</scope>
    <source>
        <strain evidence="10 11">DSM 21223</strain>
    </source>
</reference>
<dbReference type="Gene3D" id="2.70.70.10">
    <property type="entry name" value="Glucose Permease (Domain IIA)"/>
    <property type="match status" value="1"/>
</dbReference>
<protein>
    <submittedName>
        <fullName evidence="10">Murein DD-endopeptidase MepM/ murein hydrolase activator NlpD</fullName>
    </submittedName>
</protein>
<dbReference type="InterPro" id="IPR016047">
    <property type="entry name" value="M23ase_b-sheet_dom"/>
</dbReference>
<keyword evidence="6" id="KW-0862">Zinc</keyword>
<evidence type="ECO:0000256" key="6">
    <source>
        <dbReference type="ARBA" id="ARBA00022833"/>
    </source>
</evidence>
<comment type="caution">
    <text evidence="10">The sequence shown here is derived from an EMBL/GenBank/DDBJ whole genome shotgun (WGS) entry which is preliminary data.</text>
</comment>
<evidence type="ECO:0000256" key="7">
    <source>
        <dbReference type="ARBA" id="ARBA00023049"/>
    </source>
</evidence>
<name>A0ABY0IQN1_9RHOO</name>
<dbReference type="InterPro" id="IPR045834">
    <property type="entry name" value="Csd3_N2"/>
</dbReference>
<comment type="subcellular location">
    <subcellularLocation>
        <location evidence="2">Cell envelope</location>
    </subcellularLocation>
</comment>